<dbReference type="Proteomes" id="UP000215590">
    <property type="component" value="Unassembled WGS sequence"/>
</dbReference>
<reference evidence="1 2" key="1">
    <citation type="submission" date="2017-07" db="EMBL/GenBank/DDBJ databases">
        <title>Phylogenetic study on the rhizospheric bacterium Ochrobactrum sp. A44.</title>
        <authorList>
            <person name="Krzyzanowska D.M."/>
            <person name="Ossowicki A."/>
            <person name="Rajewska M."/>
            <person name="Maciag T."/>
            <person name="Kaczynski Z."/>
            <person name="Czerwicka M."/>
            <person name="Jafra S."/>
        </authorList>
    </citation>
    <scope>NUCLEOTIDE SEQUENCE [LARGE SCALE GENOMIC DNA]</scope>
    <source>
        <strain evidence="1 2">DSM 7216</strain>
    </source>
</reference>
<name>A0A256FIW2_9HYPH</name>
<protein>
    <submittedName>
        <fullName evidence="1">Uncharacterized protein</fullName>
    </submittedName>
</protein>
<accession>A0A256FIW2</accession>
<dbReference type="EMBL" id="NNRJ01000051">
    <property type="protein sequence ID" value="OYR14777.1"/>
    <property type="molecule type" value="Genomic_DNA"/>
</dbReference>
<comment type="caution">
    <text evidence="1">The sequence shown here is derived from an EMBL/GenBank/DDBJ whole genome shotgun (WGS) entry which is preliminary data.</text>
</comment>
<evidence type="ECO:0000313" key="2">
    <source>
        <dbReference type="Proteomes" id="UP000215590"/>
    </source>
</evidence>
<keyword evidence="2" id="KW-1185">Reference proteome</keyword>
<sequence length="37" mass="3905">MADLNASLSSTINSVNLPLAVIHKKITQSLALIINEA</sequence>
<evidence type="ECO:0000313" key="1">
    <source>
        <dbReference type="EMBL" id="OYR14777.1"/>
    </source>
</evidence>
<organism evidence="1 2">
    <name type="scientific">Brucella thiophenivorans</name>
    <dbReference type="NCBI Taxonomy" id="571255"/>
    <lineage>
        <taxon>Bacteria</taxon>
        <taxon>Pseudomonadati</taxon>
        <taxon>Pseudomonadota</taxon>
        <taxon>Alphaproteobacteria</taxon>
        <taxon>Hyphomicrobiales</taxon>
        <taxon>Brucellaceae</taxon>
        <taxon>Brucella/Ochrobactrum group</taxon>
        <taxon>Brucella</taxon>
    </lineage>
</organism>
<gene>
    <name evidence="1" type="ORF">CEV31_3205</name>
</gene>
<proteinExistence type="predicted"/>
<dbReference type="AlphaFoldDB" id="A0A256FIW2"/>